<reference evidence="1" key="1">
    <citation type="journal article" date="2018" name="Genome Biol. Evol.">
        <title>Genomics and development of Lentinus tigrinus, a white-rot wood-decaying mushroom with dimorphic fruiting bodies.</title>
        <authorList>
            <person name="Wu B."/>
            <person name="Xu Z."/>
            <person name="Knudson A."/>
            <person name="Carlson A."/>
            <person name="Chen N."/>
            <person name="Kovaka S."/>
            <person name="LaButti K."/>
            <person name="Lipzen A."/>
            <person name="Pennachio C."/>
            <person name="Riley R."/>
            <person name="Schakwitz W."/>
            <person name="Umezawa K."/>
            <person name="Ohm R.A."/>
            <person name="Grigoriev I.V."/>
            <person name="Nagy L.G."/>
            <person name="Gibbons J."/>
            <person name="Hibbett D."/>
        </authorList>
    </citation>
    <scope>NUCLEOTIDE SEQUENCE [LARGE SCALE GENOMIC DNA]</scope>
    <source>
        <strain evidence="1">ALCF2SS1-6</strain>
    </source>
</reference>
<keyword evidence="2" id="KW-1185">Reference proteome</keyword>
<dbReference type="Proteomes" id="UP000313359">
    <property type="component" value="Unassembled WGS sequence"/>
</dbReference>
<sequence>MPELSLNPQPFTLTGRYTAERQEAVRADHKDFLWPAELDLLNDLMYKQNQAFTWTDKERGTFCSDMFPDVKLPVIPHVPFKATELIKRKIAAGVYEPSNSSYRLRWFCVLKKNSDICIVNSLEPLNRITIQHSGVLPIPEHLAEQFTGRACGVLLDLYVGYDEHHLA</sequence>
<dbReference type="InterPro" id="IPR043128">
    <property type="entry name" value="Rev_trsase/Diguanyl_cyclase"/>
</dbReference>
<dbReference type="InterPro" id="IPR043502">
    <property type="entry name" value="DNA/RNA_pol_sf"/>
</dbReference>
<organism evidence="1 2">
    <name type="scientific">Lentinus tigrinus ALCF2SS1-6</name>
    <dbReference type="NCBI Taxonomy" id="1328759"/>
    <lineage>
        <taxon>Eukaryota</taxon>
        <taxon>Fungi</taxon>
        <taxon>Dikarya</taxon>
        <taxon>Basidiomycota</taxon>
        <taxon>Agaricomycotina</taxon>
        <taxon>Agaricomycetes</taxon>
        <taxon>Polyporales</taxon>
        <taxon>Polyporaceae</taxon>
        <taxon>Lentinus</taxon>
    </lineage>
</organism>
<dbReference type="STRING" id="1328759.A0A5C2S2H9"/>
<dbReference type="Gene3D" id="3.10.10.10">
    <property type="entry name" value="HIV Type 1 Reverse Transcriptase, subunit A, domain 1"/>
    <property type="match status" value="1"/>
</dbReference>
<evidence type="ECO:0008006" key="3">
    <source>
        <dbReference type="Google" id="ProtNLM"/>
    </source>
</evidence>
<dbReference type="AlphaFoldDB" id="A0A5C2S2H9"/>
<evidence type="ECO:0000313" key="2">
    <source>
        <dbReference type="Proteomes" id="UP000313359"/>
    </source>
</evidence>
<proteinExistence type="predicted"/>
<dbReference type="OrthoDB" id="5599163at2759"/>
<evidence type="ECO:0000313" key="1">
    <source>
        <dbReference type="EMBL" id="RPD57648.1"/>
    </source>
</evidence>
<dbReference type="SUPFAM" id="SSF56672">
    <property type="entry name" value="DNA/RNA polymerases"/>
    <property type="match status" value="1"/>
</dbReference>
<name>A0A5C2S2H9_9APHY</name>
<dbReference type="EMBL" id="ML122279">
    <property type="protein sequence ID" value="RPD57648.1"/>
    <property type="molecule type" value="Genomic_DNA"/>
</dbReference>
<accession>A0A5C2S2H9</accession>
<gene>
    <name evidence="1" type="ORF">L227DRAFT_587395</name>
</gene>
<dbReference type="Gene3D" id="3.30.70.270">
    <property type="match status" value="1"/>
</dbReference>
<protein>
    <recommendedName>
        <fullName evidence="3">DNA/RNA polymerase</fullName>
    </recommendedName>
</protein>